<dbReference type="InterPro" id="IPR050807">
    <property type="entry name" value="TransReg_Diox_bact_type"/>
</dbReference>
<dbReference type="PANTHER" id="PTHR46797">
    <property type="entry name" value="HTH-TYPE TRANSCRIPTIONAL REGULATOR"/>
    <property type="match status" value="1"/>
</dbReference>
<dbReference type="SUPFAM" id="SSF47413">
    <property type="entry name" value="lambda repressor-like DNA-binding domains"/>
    <property type="match status" value="1"/>
</dbReference>
<dbReference type="Pfam" id="PF12844">
    <property type="entry name" value="HTH_19"/>
    <property type="match status" value="1"/>
</dbReference>
<evidence type="ECO:0000313" key="3">
    <source>
        <dbReference type="EMBL" id="MCQ6957623.1"/>
    </source>
</evidence>
<dbReference type="SMART" id="SM00530">
    <property type="entry name" value="HTH_XRE"/>
    <property type="match status" value="1"/>
</dbReference>
<keyword evidence="1" id="KW-0238">DNA-binding</keyword>
<dbReference type="PANTHER" id="PTHR46797:SF1">
    <property type="entry name" value="METHYLPHOSPHONATE SYNTHASE"/>
    <property type="match status" value="1"/>
</dbReference>
<sequence length="75" mass="8704">MKGNYSILQQNFGKHLRFLREERSLSLRELSSRCELDSSKISKIENGKTNLQLSTIFELAKGLEIEAKKLLDFKM</sequence>
<dbReference type="Gene3D" id="1.10.260.40">
    <property type="entry name" value="lambda repressor-like DNA-binding domains"/>
    <property type="match status" value="1"/>
</dbReference>
<organism evidence="3 4">
    <name type="scientific">Mucilaginibacter aquariorum</name>
    <dbReference type="NCBI Taxonomy" id="2967225"/>
    <lineage>
        <taxon>Bacteria</taxon>
        <taxon>Pseudomonadati</taxon>
        <taxon>Bacteroidota</taxon>
        <taxon>Sphingobacteriia</taxon>
        <taxon>Sphingobacteriales</taxon>
        <taxon>Sphingobacteriaceae</taxon>
        <taxon>Mucilaginibacter</taxon>
    </lineage>
</organism>
<dbReference type="Proteomes" id="UP001204376">
    <property type="component" value="Unassembled WGS sequence"/>
</dbReference>
<accession>A0ABT1T0V6</accession>
<dbReference type="InterPro" id="IPR001387">
    <property type="entry name" value="Cro/C1-type_HTH"/>
</dbReference>
<evidence type="ECO:0000256" key="1">
    <source>
        <dbReference type="ARBA" id="ARBA00023125"/>
    </source>
</evidence>
<protein>
    <submittedName>
        <fullName evidence="3">Helix-turn-helix domain-containing protein</fullName>
    </submittedName>
</protein>
<name>A0ABT1T0V6_9SPHI</name>
<gene>
    <name evidence="3" type="ORF">NPE20_06635</name>
</gene>
<dbReference type="InterPro" id="IPR010982">
    <property type="entry name" value="Lambda_DNA-bd_dom_sf"/>
</dbReference>
<evidence type="ECO:0000313" key="4">
    <source>
        <dbReference type="Proteomes" id="UP001204376"/>
    </source>
</evidence>
<evidence type="ECO:0000259" key="2">
    <source>
        <dbReference type="PROSITE" id="PS50943"/>
    </source>
</evidence>
<dbReference type="PROSITE" id="PS50943">
    <property type="entry name" value="HTH_CROC1"/>
    <property type="match status" value="1"/>
</dbReference>
<feature type="domain" description="HTH cro/C1-type" evidence="2">
    <location>
        <begin position="16"/>
        <end position="70"/>
    </location>
</feature>
<dbReference type="RefSeq" id="WP_256537824.1">
    <property type="nucleotide sequence ID" value="NZ_JANHOH010000001.1"/>
</dbReference>
<keyword evidence="4" id="KW-1185">Reference proteome</keyword>
<dbReference type="CDD" id="cd00093">
    <property type="entry name" value="HTH_XRE"/>
    <property type="match status" value="1"/>
</dbReference>
<dbReference type="EMBL" id="JANHOH010000001">
    <property type="protein sequence ID" value="MCQ6957623.1"/>
    <property type="molecule type" value="Genomic_DNA"/>
</dbReference>
<reference evidence="3 4" key="1">
    <citation type="submission" date="2022-07" db="EMBL/GenBank/DDBJ databases">
        <title>Mucilaginibacter sp. JC4.</title>
        <authorList>
            <person name="Le V."/>
            <person name="Ko S.-R."/>
            <person name="Ahn C.-Y."/>
            <person name="Oh H.-M."/>
        </authorList>
    </citation>
    <scope>NUCLEOTIDE SEQUENCE [LARGE SCALE GENOMIC DNA]</scope>
    <source>
        <strain evidence="3 4">JC4</strain>
    </source>
</reference>
<proteinExistence type="predicted"/>
<comment type="caution">
    <text evidence="3">The sequence shown here is derived from an EMBL/GenBank/DDBJ whole genome shotgun (WGS) entry which is preliminary data.</text>
</comment>